<sequence length="318" mass="33895">MAQLKDALIIGGGPAGLAAALTLARQAQSSFVFDSGTYRNASTEYVHMLPGFDHTTSAKYRAAAIENIASRYHTVSIHNITIEAIKKTDDGIFEATDGDSNNWRGKKLILASGVEDIYPDIEGYAECWSNGIFHCLFCKGYEERDCISSGVLAIGSLANVPFGLHVARQASSLSKSVTIYTNGSEELASNLVSAFGSAKQMKTDSRRIKRFEKGRKNAEVTIQFEDGTEAIEGFLAHAPATKARGPFAEQLGLEMTSSGDIKAGPPFYQTNIKGVFAAGDNCLPMKNVLLALSAGSLAGMGASTQILAESLGQRSMFG</sequence>
<dbReference type="InterPro" id="IPR023753">
    <property type="entry name" value="FAD/NAD-binding_dom"/>
</dbReference>
<evidence type="ECO:0000256" key="3">
    <source>
        <dbReference type="ARBA" id="ARBA00023002"/>
    </source>
</evidence>
<keyword evidence="6" id="KW-1185">Reference proteome</keyword>
<dbReference type="GO" id="GO:0016491">
    <property type="term" value="F:oxidoreductase activity"/>
    <property type="evidence" value="ECO:0007669"/>
    <property type="project" value="UniProtKB-KW"/>
</dbReference>
<dbReference type="PANTHER" id="PTHR48105">
    <property type="entry name" value="THIOREDOXIN REDUCTASE 1-RELATED-RELATED"/>
    <property type="match status" value="1"/>
</dbReference>
<keyword evidence="2" id="KW-0285">Flavoprotein</keyword>
<dbReference type="AlphaFoldDB" id="A0A8E2EQB4"/>
<feature type="domain" description="FAD/NAD(P)-binding" evidence="4">
    <location>
        <begin position="6"/>
        <end position="284"/>
    </location>
</feature>
<dbReference type="Pfam" id="PF07992">
    <property type="entry name" value="Pyr_redox_2"/>
    <property type="match status" value="1"/>
</dbReference>
<evidence type="ECO:0000313" key="5">
    <source>
        <dbReference type="EMBL" id="OCL02666.1"/>
    </source>
</evidence>
<dbReference type="InterPro" id="IPR036188">
    <property type="entry name" value="FAD/NAD-bd_sf"/>
</dbReference>
<evidence type="ECO:0000256" key="2">
    <source>
        <dbReference type="ARBA" id="ARBA00022630"/>
    </source>
</evidence>
<dbReference type="Gene3D" id="3.50.50.60">
    <property type="entry name" value="FAD/NAD(P)-binding domain"/>
    <property type="match status" value="2"/>
</dbReference>
<comment type="similarity">
    <text evidence="1">Belongs to the class-II pyridine nucleotide-disulfide oxidoreductase family.</text>
</comment>
<dbReference type="InterPro" id="IPR050097">
    <property type="entry name" value="Ferredoxin-NADP_redctase_2"/>
</dbReference>
<accession>A0A8E2EQB4</accession>
<name>A0A8E2EQB4_9PEZI</name>
<dbReference type="OrthoDB" id="10260355at2759"/>
<gene>
    <name evidence="5" type="ORF">AOQ84DRAFT_348840</name>
</gene>
<dbReference type="EMBL" id="KV750914">
    <property type="protein sequence ID" value="OCL02666.1"/>
    <property type="molecule type" value="Genomic_DNA"/>
</dbReference>
<organism evidence="5 6">
    <name type="scientific">Glonium stellatum</name>
    <dbReference type="NCBI Taxonomy" id="574774"/>
    <lineage>
        <taxon>Eukaryota</taxon>
        <taxon>Fungi</taxon>
        <taxon>Dikarya</taxon>
        <taxon>Ascomycota</taxon>
        <taxon>Pezizomycotina</taxon>
        <taxon>Dothideomycetes</taxon>
        <taxon>Pleosporomycetidae</taxon>
        <taxon>Gloniales</taxon>
        <taxon>Gloniaceae</taxon>
        <taxon>Glonium</taxon>
    </lineage>
</organism>
<dbReference type="GO" id="GO:0097237">
    <property type="term" value="P:cellular response to toxic substance"/>
    <property type="evidence" value="ECO:0007669"/>
    <property type="project" value="UniProtKB-ARBA"/>
</dbReference>
<reference evidence="5 6" key="1">
    <citation type="journal article" date="2016" name="Nat. Commun.">
        <title>Ectomycorrhizal ecology is imprinted in the genome of the dominant symbiotic fungus Cenococcum geophilum.</title>
        <authorList>
            <consortium name="DOE Joint Genome Institute"/>
            <person name="Peter M."/>
            <person name="Kohler A."/>
            <person name="Ohm R.A."/>
            <person name="Kuo A."/>
            <person name="Krutzmann J."/>
            <person name="Morin E."/>
            <person name="Arend M."/>
            <person name="Barry K.W."/>
            <person name="Binder M."/>
            <person name="Choi C."/>
            <person name="Clum A."/>
            <person name="Copeland A."/>
            <person name="Grisel N."/>
            <person name="Haridas S."/>
            <person name="Kipfer T."/>
            <person name="LaButti K."/>
            <person name="Lindquist E."/>
            <person name="Lipzen A."/>
            <person name="Maire R."/>
            <person name="Meier B."/>
            <person name="Mihaltcheva S."/>
            <person name="Molinier V."/>
            <person name="Murat C."/>
            <person name="Poggeler S."/>
            <person name="Quandt C.A."/>
            <person name="Sperisen C."/>
            <person name="Tritt A."/>
            <person name="Tisserant E."/>
            <person name="Crous P.W."/>
            <person name="Henrissat B."/>
            <person name="Nehls U."/>
            <person name="Egli S."/>
            <person name="Spatafora J.W."/>
            <person name="Grigoriev I.V."/>
            <person name="Martin F.M."/>
        </authorList>
    </citation>
    <scope>NUCLEOTIDE SEQUENCE [LARGE SCALE GENOMIC DNA]</scope>
    <source>
        <strain evidence="5 6">CBS 207.34</strain>
    </source>
</reference>
<evidence type="ECO:0000313" key="6">
    <source>
        <dbReference type="Proteomes" id="UP000250140"/>
    </source>
</evidence>
<evidence type="ECO:0000259" key="4">
    <source>
        <dbReference type="Pfam" id="PF07992"/>
    </source>
</evidence>
<evidence type="ECO:0000256" key="1">
    <source>
        <dbReference type="ARBA" id="ARBA00009333"/>
    </source>
</evidence>
<dbReference type="PRINTS" id="PR00469">
    <property type="entry name" value="PNDRDTASEII"/>
</dbReference>
<dbReference type="Proteomes" id="UP000250140">
    <property type="component" value="Unassembled WGS sequence"/>
</dbReference>
<keyword evidence="3" id="KW-0560">Oxidoreductase</keyword>
<protein>
    <submittedName>
        <fullName evidence="5">FAD/NAD(P)-binding domain-containing protein</fullName>
    </submittedName>
</protein>
<dbReference type="SUPFAM" id="SSF51905">
    <property type="entry name" value="FAD/NAD(P)-binding domain"/>
    <property type="match status" value="1"/>
</dbReference>
<dbReference type="PRINTS" id="PR00368">
    <property type="entry name" value="FADPNR"/>
</dbReference>
<proteinExistence type="inferred from homology"/>